<proteinExistence type="predicted"/>
<keyword evidence="3" id="KW-0808">Transferase</keyword>
<keyword evidence="10" id="KW-1185">Reference proteome</keyword>
<dbReference type="FunFam" id="1.10.510.10:FF:000008">
    <property type="entry name" value="Non-specific serine/threonine protein kinase"/>
    <property type="match status" value="1"/>
</dbReference>
<evidence type="ECO:0000313" key="10">
    <source>
        <dbReference type="Proteomes" id="UP000243579"/>
    </source>
</evidence>
<dbReference type="Proteomes" id="UP000243579">
    <property type="component" value="Unassembled WGS sequence"/>
</dbReference>
<dbReference type="SUPFAM" id="SSF50729">
    <property type="entry name" value="PH domain-like"/>
    <property type="match status" value="1"/>
</dbReference>
<dbReference type="PROSITE" id="PS00108">
    <property type="entry name" value="PROTEIN_KINASE_ST"/>
    <property type="match status" value="1"/>
</dbReference>
<organism evidence="9 10">
    <name type="scientific">Achlya hypogyna</name>
    <name type="common">Oomycete</name>
    <name type="synonym">Protoachlya hypogyna</name>
    <dbReference type="NCBI Taxonomy" id="1202772"/>
    <lineage>
        <taxon>Eukaryota</taxon>
        <taxon>Sar</taxon>
        <taxon>Stramenopiles</taxon>
        <taxon>Oomycota</taxon>
        <taxon>Saprolegniomycetes</taxon>
        <taxon>Saprolegniales</taxon>
        <taxon>Achlyaceae</taxon>
        <taxon>Achlya</taxon>
    </lineage>
</organism>
<dbReference type="EMBL" id="JNBR01000378">
    <property type="protein sequence ID" value="OQR94063.1"/>
    <property type="molecule type" value="Genomic_DNA"/>
</dbReference>
<evidence type="ECO:0000256" key="3">
    <source>
        <dbReference type="ARBA" id="ARBA00022679"/>
    </source>
</evidence>
<dbReference type="STRING" id="1202772.A0A1V9Z7U2"/>
<dbReference type="InterPro" id="IPR011009">
    <property type="entry name" value="Kinase-like_dom_sf"/>
</dbReference>
<dbReference type="Pfam" id="PF00069">
    <property type="entry name" value="Pkinase"/>
    <property type="match status" value="1"/>
</dbReference>
<keyword evidence="6 7" id="KW-0067">ATP-binding</keyword>
<reference evidence="9 10" key="1">
    <citation type="journal article" date="2014" name="Genome Biol. Evol.">
        <title>The secreted proteins of Achlya hypogyna and Thraustotheca clavata identify the ancestral oomycete secretome and reveal gene acquisitions by horizontal gene transfer.</title>
        <authorList>
            <person name="Misner I."/>
            <person name="Blouin N."/>
            <person name="Leonard G."/>
            <person name="Richards T.A."/>
            <person name="Lane C.E."/>
        </authorList>
    </citation>
    <scope>NUCLEOTIDE SEQUENCE [LARGE SCALE GENOMIC DNA]</scope>
    <source>
        <strain evidence="9 10">ATCC 48635</strain>
    </source>
</reference>
<dbReference type="GO" id="GO:0005524">
    <property type="term" value="F:ATP binding"/>
    <property type="evidence" value="ECO:0007669"/>
    <property type="project" value="UniProtKB-UniRule"/>
</dbReference>
<dbReference type="InterPro" id="IPR000719">
    <property type="entry name" value="Prot_kinase_dom"/>
</dbReference>
<dbReference type="PROSITE" id="PS00107">
    <property type="entry name" value="PROTEIN_KINASE_ATP"/>
    <property type="match status" value="1"/>
</dbReference>
<evidence type="ECO:0000256" key="5">
    <source>
        <dbReference type="ARBA" id="ARBA00022777"/>
    </source>
</evidence>
<dbReference type="GO" id="GO:0004674">
    <property type="term" value="F:protein serine/threonine kinase activity"/>
    <property type="evidence" value="ECO:0007669"/>
    <property type="project" value="UniProtKB-KW"/>
</dbReference>
<dbReference type="InterPro" id="IPR008271">
    <property type="entry name" value="Ser/Thr_kinase_AS"/>
</dbReference>
<feature type="domain" description="Protein kinase" evidence="8">
    <location>
        <begin position="320"/>
        <end position="583"/>
    </location>
</feature>
<dbReference type="AlphaFoldDB" id="A0A1V9Z7U2"/>
<keyword evidence="4 7" id="KW-0547">Nucleotide-binding</keyword>
<dbReference type="Gene3D" id="1.10.510.10">
    <property type="entry name" value="Transferase(Phosphotransferase) domain 1"/>
    <property type="match status" value="1"/>
</dbReference>
<dbReference type="Gene3D" id="3.30.200.20">
    <property type="entry name" value="Phosphorylase Kinase, domain 1"/>
    <property type="match status" value="1"/>
</dbReference>
<evidence type="ECO:0000256" key="4">
    <source>
        <dbReference type="ARBA" id="ARBA00022741"/>
    </source>
</evidence>
<evidence type="ECO:0000313" key="9">
    <source>
        <dbReference type="EMBL" id="OQR94063.1"/>
    </source>
</evidence>
<dbReference type="SMART" id="SM00220">
    <property type="entry name" value="S_TKc"/>
    <property type="match status" value="1"/>
</dbReference>
<dbReference type="OrthoDB" id="63267at2759"/>
<evidence type="ECO:0000259" key="8">
    <source>
        <dbReference type="PROSITE" id="PS50011"/>
    </source>
</evidence>
<evidence type="ECO:0000256" key="7">
    <source>
        <dbReference type="PROSITE-ProRule" id="PRU10141"/>
    </source>
</evidence>
<name>A0A1V9Z7U2_ACHHY</name>
<sequence>MAAGMPGVNLLQLRHAPVDVFRSFDLAGAPTLTKRGRTIHHVVLRVFVLADGFIFYFKSATATEPSGLIPIQGAEFKAHKYHAGRGRVNTCFELRTPVRAWGSIVLHYHGCTEAAADAAAATLEASGAKRVVDAFSDFHALETNAQENHADEVPHATDPHEEHASPVLELLYSPKRGGVAVNLLDLEWRTLQSPHPQQQHHGESSGSLKCLTASTDELRVDASLDVSTELCHDLCTTGEAVRSFGHLSLGPLMPSTALRRHRRSRSSSSLSSCASYCSIDVDKPAKAVVMSAGVASVDPKVVQAISLAESYSGGYSLRQYTPLKLIGKGGFGQVIVARHVETNALVAIKTLSKHALTVQNQVAHTKAERNVLIKCYNHPFIVKLHAAFQTIDHLHMVLDYCPGGELFFHLTKLGRFCEGETAFYASEIVLALEHLHGHDIIYRDLKPENVLLDREGHVRLADFGLSKEDVSARKLAATFCGSAEYIAPELLALADGADAGGYDKGVDIWALGCLIFELLTGLPPFYSGKCRAELYAKIRDGYIDFPEYVTADARDLVSRLLVKDPAARLGYTSAADIKRHPFFAKYVPDWNACMRRECTPPRTPPPGDFANFDLAFTSVPLDKEALMDMAAFSKRQSTEYQLFDNYNWAPQDAKTTRMQ</sequence>
<dbReference type="FunFam" id="3.30.200.20:FF:000042">
    <property type="entry name" value="Aurora kinase A"/>
    <property type="match status" value="1"/>
</dbReference>
<evidence type="ECO:0000256" key="2">
    <source>
        <dbReference type="ARBA" id="ARBA00022553"/>
    </source>
</evidence>
<dbReference type="PANTHER" id="PTHR24351">
    <property type="entry name" value="RIBOSOMAL PROTEIN S6 KINASE"/>
    <property type="match status" value="1"/>
</dbReference>
<dbReference type="Gene3D" id="2.30.29.30">
    <property type="entry name" value="Pleckstrin-homology domain (PH domain)/Phosphotyrosine-binding domain (PTB)"/>
    <property type="match status" value="1"/>
</dbReference>
<comment type="caution">
    <text evidence="9">The sequence shown here is derived from an EMBL/GenBank/DDBJ whole genome shotgun (WGS) entry which is preliminary data.</text>
</comment>
<accession>A0A1V9Z7U2</accession>
<keyword evidence="2" id="KW-0597">Phosphoprotein</keyword>
<dbReference type="PROSITE" id="PS50011">
    <property type="entry name" value="PROTEIN_KINASE_DOM"/>
    <property type="match status" value="1"/>
</dbReference>
<keyword evidence="5 9" id="KW-0418">Kinase</keyword>
<gene>
    <name evidence="9" type="ORF">ACHHYP_01870</name>
</gene>
<dbReference type="InterPro" id="IPR011993">
    <property type="entry name" value="PH-like_dom_sf"/>
</dbReference>
<dbReference type="CDD" id="cd05123">
    <property type="entry name" value="STKc_AGC"/>
    <property type="match status" value="1"/>
</dbReference>
<dbReference type="InterPro" id="IPR017441">
    <property type="entry name" value="Protein_kinase_ATP_BS"/>
</dbReference>
<dbReference type="InterPro" id="IPR045270">
    <property type="entry name" value="STKc_AGC"/>
</dbReference>
<evidence type="ECO:0000256" key="6">
    <source>
        <dbReference type="ARBA" id="ARBA00022840"/>
    </source>
</evidence>
<protein>
    <submittedName>
        <fullName evidence="9">RAC-beta serine/threonine-protein kinase-A</fullName>
    </submittedName>
</protein>
<keyword evidence="1" id="KW-0723">Serine/threonine-protein kinase</keyword>
<dbReference type="SUPFAM" id="SSF56112">
    <property type="entry name" value="Protein kinase-like (PK-like)"/>
    <property type="match status" value="1"/>
</dbReference>
<evidence type="ECO:0000256" key="1">
    <source>
        <dbReference type="ARBA" id="ARBA00022527"/>
    </source>
</evidence>
<feature type="binding site" evidence="7">
    <location>
        <position position="349"/>
    </location>
    <ligand>
        <name>ATP</name>
        <dbReference type="ChEBI" id="CHEBI:30616"/>
    </ligand>
</feature>